<evidence type="ECO:0000313" key="2">
    <source>
        <dbReference type="Proteomes" id="UP000299102"/>
    </source>
</evidence>
<dbReference type="EMBL" id="BGZK01000114">
    <property type="protein sequence ID" value="GBP20027.1"/>
    <property type="molecule type" value="Genomic_DNA"/>
</dbReference>
<protein>
    <submittedName>
        <fullName evidence="1">Uncharacterized protein</fullName>
    </submittedName>
</protein>
<proteinExistence type="predicted"/>
<comment type="caution">
    <text evidence="1">The sequence shown here is derived from an EMBL/GenBank/DDBJ whole genome shotgun (WGS) entry which is preliminary data.</text>
</comment>
<sequence>MTTGAPWFVKNSIHHRDFHLLTIFKLMKELSRKFFDIAVNHPNPLSVSAANYEASTPQHILRRPRNVLTDPPDDFTEEVERLIEINMLEE</sequence>
<name>A0A4C1U1G7_EUMVA</name>
<gene>
    <name evidence="1" type="ORF">EVAR_13793_1</name>
</gene>
<evidence type="ECO:0000313" key="1">
    <source>
        <dbReference type="EMBL" id="GBP20027.1"/>
    </source>
</evidence>
<organism evidence="1 2">
    <name type="scientific">Eumeta variegata</name>
    <name type="common">Bagworm moth</name>
    <name type="synonym">Eumeta japonica</name>
    <dbReference type="NCBI Taxonomy" id="151549"/>
    <lineage>
        <taxon>Eukaryota</taxon>
        <taxon>Metazoa</taxon>
        <taxon>Ecdysozoa</taxon>
        <taxon>Arthropoda</taxon>
        <taxon>Hexapoda</taxon>
        <taxon>Insecta</taxon>
        <taxon>Pterygota</taxon>
        <taxon>Neoptera</taxon>
        <taxon>Endopterygota</taxon>
        <taxon>Lepidoptera</taxon>
        <taxon>Glossata</taxon>
        <taxon>Ditrysia</taxon>
        <taxon>Tineoidea</taxon>
        <taxon>Psychidae</taxon>
        <taxon>Oiketicinae</taxon>
        <taxon>Eumeta</taxon>
    </lineage>
</organism>
<reference evidence="1 2" key="1">
    <citation type="journal article" date="2019" name="Commun. Biol.">
        <title>The bagworm genome reveals a unique fibroin gene that provides high tensile strength.</title>
        <authorList>
            <person name="Kono N."/>
            <person name="Nakamura H."/>
            <person name="Ohtoshi R."/>
            <person name="Tomita M."/>
            <person name="Numata K."/>
            <person name="Arakawa K."/>
        </authorList>
    </citation>
    <scope>NUCLEOTIDE SEQUENCE [LARGE SCALE GENOMIC DNA]</scope>
</reference>
<dbReference type="Proteomes" id="UP000299102">
    <property type="component" value="Unassembled WGS sequence"/>
</dbReference>
<accession>A0A4C1U1G7</accession>
<keyword evidence="2" id="KW-1185">Reference proteome</keyword>
<dbReference type="OrthoDB" id="10050074at2759"/>
<dbReference type="AlphaFoldDB" id="A0A4C1U1G7"/>